<dbReference type="OrthoDB" id="408631at2759"/>
<gene>
    <name evidence="1" type="ORF">RhiirA5_415807</name>
</gene>
<protein>
    <submittedName>
        <fullName evidence="1">Uncharacterized protein</fullName>
    </submittedName>
</protein>
<evidence type="ECO:0000313" key="1">
    <source>
        <dbReference type="EMBL" id="PKC09341.1"/>
    </source>
</evidence>
<reference evidence="1 2" key="1">
    <citation type="submission" date="2016-04" db="EMBL/GenBank/DDBJ databases">
        <title>Genome analyses suggest a sexual origin of heterokaryosis in a supposedly ancient asexual fungus.</title>
        <authorList>
            <person name="Ropars J."/>
            <person name="Sedzielewska K."/>
            <person name="Noel J."/>
            <person name="Charron P."/>
            <person name="Farinelli L."/>
            <person name="Marton T."/>
            <person name="Kruger M."/>
            <person name="Pelin A."/>
            <person name="Brachmann A."/>
            <person name="Corradi N."/>
        </authorList>
    </citation>
    <scope>NUCLEOTIDE SEQUENCE [LARGE SCALE GENOMIC DNA]</scope>
    <source>
        <strain evidence="1 2">A5</strain>
    </source>
</reference>
<comment type="caution">
    <text evidence="1">The sequence shown here is derived from an EMBL/GenBank/DDBJ whole genome shotgun (WGS) entry which is preliminary data.</text>
</comment>
<organism evidence="1 2">
    <name type="scientific">Rhizophagus irregularis</name>
    <dbReference type="NCBI Taxonomy" id="588596"/>
    <lineage>
        <taxon>Eukaryota</taxon>
        <taxon>Fungi</taxon>
        <taxon>Fungi incertae sedis</taxon>
        <taxon>Mucoromycota</taxon>
        <taxon>Glomeromycotina</taxon>
        <taxon>Glomeromycetes</taxon>
        <taxon>Glomerales</taxon>
        <taxon>Glomeraceae</taxon>
        <taxon>Rhizophagus</taxon>
    </lineage>
</organism>
<dbReference type="AlphaFoldDB" id="A0A2I1EW99"/>
<dbReference type="EMBL" id="LLXJ01000469">
    <property type="protein sequence ID" value="PKC09341.1"/>
    <property type="molecule type" value="Genomic_DNA"/>
</dbReference>
<accession>A0A2I1EW99</accession>
<reference evidence="1 2" key="2">
    <citation type="submission" date="2017-09" db="EMBL/GenBank/DDBJ databases">
        <title>Extensive intraspecific genome diversity in a model arbuscular mycorrhizal fungus.</title>
        <authorList>
            <person name="Chen E.C."/>
            <person name="Morin E."/>
            <person name="Beaudet D."/>
            <person name="Noel J."/>
            <person name="Ndikumana S."/>
            <person name="Charron P."/>
            <person name="St-Onge C."/>
            <person name="Giorgi J."/>
            <person name="Grigoriev I.V."/>
            <person name="Roux C."/>
            <person name="Martin F.M."/>
            <person name="Corradi N."/>
        </authorList>
    </citation>
    <scope>NUCLEOTIDE SEQUENCE [LARGE SCALE GENOMIC DNA]</scope>
    <source>
        <strain evidence="1 2">A5</strain>
    </source>
</reference>
<proteinExistence type="predicted"/>
<sequence>MYARVLDALAAYLYLLNPPKDAGFEPLNPKNIVIAAILDDECADCVPNLKEGVYERSRDEAIYYTHIYSRSAEPTKYKCPSYNASKFEKIAVPNSNKYYIRNIRRNASCILNDETYLHYRVI</sequence>
<evidence type="ECO:0000313" key="2">
    <source>
        <dbReference type="Proteomes" id="UP000232722"/>
    </source>
</evidence>
<dbReference type="Proteomes" id="UP000232722">
    <property type="component" value="Unassembled WGS sequence"/>
</dbReference>
<name>A0A2I1EW99_9GLOM</name>